<protein>
    <recommendedName>
        <fullName evidence="1">5-oxoprolinase subunit A</fullName>
        <shortName evidence="1">5-OPase subunit A</shortName>
        <ecNumber evidence="1">3.5.2.9</ecNumber>
    </recommendedName>
    <alternativeName>
        <fullName evidence="1">5-oxoprolinase (ATP-hydrolyzing) subunit A</fullName>
    </alternativeName>
</protein>
<comment type="similarity">
    <text evidence="1">Belongs to the LamB/PxpA family.</text>
</comment>
<sequence>MKSANAKTIDINSDLGESFGAWRMGDDAALLAIVSSANIACGFHGGDPDIMRGTVAMAVQHDVAIGAHVSLPDLQGFGRREMAVTPNEAYAMTLYQIGALQAFAQAAGTRLRHVKPHGALYNMAARDAKLAAAIARAVHDFDPSLCLFGLANSALIDAGLAAGIPVAAEAFADRRYRSDGSLQPRREPDAVIQEGDEAIAQAMAMAREGQVRAVDGSIVALQADTLCVHGDGEHAVAFARRLRAALEAADIGVAAPHASGAHA</sequence>
<comment type="catalytic activity">
    <reaction evidence="1">
        <text>5-oxo-L-proline + ATP + 2 H2O = L-glutamate + ADP + phosphate + H(+)</text>
        <dbReference type="Rhea" id="RHEA:10348"/>
        <dbReference type="ChEBI" id="CHEBI:15377"/>
        <dbReference type="ChEBI" id="CHEBI:15378"/>
        <dbReference type="ChEBI" id="CHEBI:29985"/>
        <dbReference type="ChEBI" id="CHEBI:30616"/>
        <dbReference type="ChEBI" id="CHEBI:43474"/>
        <dbReference type="ChEBI" id="CHEBI:58402"/>
        <dbReference type="ChEBI" id="CHEBI:456216"/>
        <dbReference type="EC" id="3.5.2.9"/>
    </reaction>
</comment>
<comment type="function">
    <text evidence="1">Catalyzes the cleavage of 5-oxoproline to form L-glutamate coupled to the hydrolysis of ATP to ADP and inorganic phosphate.</text>
</comment>
<dbReference type="OrthoDB" id="9773478at2"/>
<dbReference type="GO" id="GO:0005524">
    <property type="term" value="F:ATP binding"/>
    <property type="evidence" value="ECO:0007669"/>
    <property type="project" value="UniProtKB-UniRule"/>
</dbReference>
<dbReference type="Pfam" id="PF03746">
    <property type="entry name" value="LamB_YcsF"/>
    <property type="match status" value="1"/>
</dbReference>
<dbReference type="PANTHER" id="PTHR30292">
    <property type="entry name" value="UNCHARACTERIZED PROTEIN YBGL-RELATED"/>
    <property type="match status" value="1"/>
</dbReference>
<dbReference type="PATRIC" id="fig|1440762.4.peg.248"/>
<comment type="caution">
    <text evidence="2">The sequence shown here is derived from an EMBL/GenBank/DDBJ whole genome shotgun (WGS) entry which is preliminary data.</text>
</comment>
<dbReference type="InterPro" id="IPR011330">
    <property type="entry name" value="Glyco_hydro/deAcase_b/a-brl"/>
</dbReference>
<dbReference type="InterPro" id="IPR005501">
    <property type="entry name" value="LamB/YcsF/PxpA-like"/>
</dbReference>
<dbReference type="AlphaFoldDB" id="A0A0G9H691"/>
<dbReference type="RefSeq" id="WP_046970693.1">
    <property type="nucleotide sequence ID" value="NZ_JPLA01000012.1"/>
</dbReference>
<gene>
    <name evidence="1" type="primary">pxpA</name>
    <name evidence="2" type="ORF">Y882_04565</name>
</gene>
<dbReference type="EC" id="3.5.2.9" evidence="1"/>
<dbReference type="NCBIfam" id="NF003816">
    <property type="entry name" value="PRK05406.1-5"/>
    <property type="match status" value="1"/>
</dbReference>
<dbReference type="SUPFAM" id="SSF88713">
    <property type="entry name" value="Glycoside hydrolase/deacetylase"/>
    <property type="match status" value="1"/>
</dbReference>
<reference evidence="2 3" key="1">
    <citation type="journal article" date="2015" name="Antonie Van Leeuwenhoek">
        <title>A phylogenomic and molecular marker based taxonomic framework for the order Xanthomonadales: proposal to transfer the families Algiphilaceae and Solimonadaceae to the order Nevskiales ord. nov. and to create a new family within the order Xanthomonadales, the family Rhodanobacteraceae fam. nov., containing the genus Rhodanobacter and its closest relatives.</title>
        <authorList>
            <person name="Naushad S."/>
            <person name="Adeolu M."/>
            <person name="Wong S."/>
            <person name="Sohail M."/>
            <person name="Schellhorn H.E."/>
            <person name="Gupta R.S."/>
        </authorList>
    </citation>
    <scope>NUCLEOTIDE SEQUENCE [LARGE SCALE GENOMIC DNA]</scope>
    <source>
        <strain evidence="2 3">DSM 16301</strain>
    </source>
</reference>
<accession>A0A0G9H691</accession>
<comment type="subunit">
    <text evidence="1">Forms a complex composed of PxpA, PxpB and PxpC.</text>
</comment>
<dbReference type="CDD" id="cd10787">
    <property type="entry name" value="LamB_YcsF_like"/>
    <property type="match status" value="1"/>
</dbReference>
<dbReference type="Proteomes" id="UP000035481">
    <property type="component" value="Unassembled WGS sequence"/>
</dbReference>
<dbReference type="Gene3D" id="3.20.20.370">
    <property type="entry name" value="Glycoside hydrolase/deacetylase"/>
    <property type="match status" value="1"/>
</dbReference>
<proteinExistence type="inferred from homology"/>
<evidence type="ECO:0000256" key="1">
    <source>
        <dbReference type="HAMAP-Rule" id="MF_00691"/>
    </source>
</evidence>
<dbReference type="HAMAP" id="MF_00691">
    <property type="entry name" value="PxpA"/>
    <property type="match status" value="1"/>
</dbReference>
<dbReference type="GO" id="GO:0017168">
    <property type="term" value="F:5-oxoprolinase (ATP-hydrolyzing) activity"/>
    <property type="evidence" value="ECO:0007669"/>
    <property type="project" value="UniProtKB-UniRule"/>
</dbReference>
<evidence type="ECO:0000313" key="2">
    <source>
        <dbReference type="EMBL" id="KLD65011.1"/>
    </source>
</evidence>
<keyword evidence="1" id="KW-0378">Hydrolase</keyword>
<dbReference type="STRING" id="1440762.Y882_04565"/>
<keyword evidence="1" id="KW-0547">Nucleotide-binding</keyword>
<dbReference type="GO" id="GO:0005975">
    <property type="term" value="P:carbohydrate metabolic process"/>
    <property type="evidence" value="ECO:0007669"/>
    <property type="project" value="InterPro"/>
</dbReference>
<name>A0A0G9H691_9GAMM</name>
<keyword evidence="1" id="KW-0067">ATP-binding</keyword>
<dbReference type="EMBL" id="JPLA01000012">
    <property type="protein sequence ID" value="KLD65011.1"/>
    <property type="molecule type" value="Genomic_DNA"/>
</dbReference>
<dbReference type="NCBIfam" id="NF003814">
    <property type="entry name" value="PRK05406.1-3"/>
    <property type="match status" value="1"/>
</dbReference>
<dbReference type="PANTHER" id="PTHR30292:SF0">
    <property type="entry name" value="5-OXOPROLINASE SUBUNIT A"/>
    <property type="match status" value="1"/>
</dbReference>
<organism evidence="2 3">
    <name type="scientific">Dyella japonica DSM 16301</name>
    <dbReference type="NCBI Taxonomy" id="1440762"/>
    <lineage>
        <taxon>Bacteria</taxon>
        <taxon>Pseudomonadati</taxon>
        <taxon>Pseudomonadota</taxon>
        <taxon>Gammaproteobacteria</taxon>
        <taxon>Lysobacterales</taxon>
        <taxon>Rhodanobacteraceae</taxon>
        <taxon>Dyella</taxon>
    </lineage>
</organism>
<evidence type="ECO:0000313" key="3">
    <source>
        <dbReference type="Proteomes" id="UP000035481"/>
    </source>
</evidence>